<reference evidence="1" key="1">
    <citation type="submission" date="2019-04" db="EMBL/GenBank/DDBJ databases">
        <authorList>
            <consortium name="Pathogen Informatics"/>
        </authorList>
    </citation>
    <scope>NUCLEOTIDE SEQUENCE</scope>
    <source>
        <strain evidence="1">GPSC62</strain>
    </source>
</reference>
<dbReference type="RefSeq" id="WP_130884585.1">
    <property type="nucleotide sequence ID" value="NZ_LR216055.1"/>
</dbReference>
<dbReference type="InterPro" id="IPR054263">
    <property type="entry name" value="DUF6994"/>
</dbReference>
<name>A0A4J1X5X6_STREE</name>
<gene>
    <name evidence="1" type="ORF">SAMEA2696415_00146</name>
</gene>
<dbReference type="AlphaFoldDB" id="A0A4J1X5X6"/>
<organism evidence="1">
    <name type="scientific">Streptococcus pneumoniae</name>
    <dbReference type="NCBI Taxonomy" id="1313"/>
    <lineage>
        <taxon>Bacteria</taxon>
        <taxon>Bacillati</taxon>
        <taxon>Bacillota</taxon>
        <taxon>Bacilli</taxon>
        <taxon>Lactobacillales</taxon>
        <taxon>Streptococcaceae</taxon>
        <taxon>Streptococcus</taxon>
    </lineage>
</organism>
<dbReference type="EMBL" id="CAATGY010000001">
    <property type="protein sequence ID" value="VNP76456.1"/>
    <property type="molecule type" value="Genomic_DNA"/>
</dbReference>
<sequence length="266" mass="31409">MKFKNYLFDLYPYFPKGFSLDNREDPDVCSKALYDDLCKTFFDDDSKEKLKITSVCNKCQNSKNGDFYTLFIDKDKYLLSSDYIGASIYWAQEAGLNDRIILDHLSISRTIGGHILFPRGERGERDEKLVTVNQARGGKPRIENGNYKGYYDRFDLTLYAIKEWFVGNNNSKIDYAIESYHEWFELFFDDDNCKNGFETFVEFFKLEGFIYEQNKIIDLIKSDLENNQVVFLDKEDILIASTEEEYIRYMKNLNIIILERTKKILL</sequence>
<protein>
    <submittedName>
        <fullName evidence="1">Uncharacterized protein</fullName>
    </submittedName>
</protein>
<evidence type="ECO:0000313" key="1">
    <source>
        <dbReference type="EMBL" id="VNP76456.1"/>
    </source>
</evidence>
<accession>A0A4J1X5X6</accession>
<proteinExistence type="predicted"/>
<dbReference type="Pfam" id="PF22507">
    <property type="entry name" value="DUF6994"/>
    <property type="match status" value="1"/>
</dbReference>